<dbReference type="EMBL" id="CM056818">
    <property type="protein sequence ID" value="KAJ8623447.1"/>
    <property type="molecule type" value="Genomic_DNA"/>
</dbReference>
<reference evidence="1 2" key="1">
    <citation type="journal article" date="2022" name="Hortic Res">
        <title>A haplotype resolved chromosomal level avocado genome allows analysis of novel avocado genes.</title>
        <authorList>
            <person name="Nath O."/>
            <person name="Fletcher S.J."/>
            <person name="Hayward A."/>
            <person name="Shaw L.M."/>
            <person name="Masouleh A.K."/>
            <person name="Furtado A."/>
            <person name="Henry R.J."/>
            <person name="Mitter N."/>
        </authorList>
    </citation>
    <scope>NUCLEOTIDE SEQUENCE [LARGE SCALE GENOMIC DNA]</scope>
    <source>
        <strain evidence="2">cv. Hass</strain>
    </source>
</reference>
<dbReference type="Proteomes" id="UP001234297">
    <property type="component" value="Chromosome 10"/>
</dbReference>
<sequence length="83" mass="9573">MKKKHNMATKANDSTTVMKLHTTVSTIERSKYMWAQLVLRPVKSNSGHRKIDDGLIQSGKSNSGNRKIEEDQLLPIYFFVLFY</sequence>
<gene>
    <name evidence="1" type="ORF">MRB53_031976</name>
</gene>
<protein>
    <submittedName>
        <fullName evidence="1">Uncharacterized protein</fullName>
    </submittedName>
</protein>
<proteinExistence type="predicted"/>
<evidence type="ECO:0000313" key="2">
    <source>
        <dbReference type="Proteomes" id="UP001234297"/>
    </source>
</evidence>
<name>A0ACC2KRN5_PERAE</name>
<comment type="caution">
    <text evidence="1">The sequence shown here is derived from an EMBL/GenBank/DDBJ whole genome shotgun (WGS) entry which is preliminary data.</text>
</comment>
<keyword evidence="2" id="KW-1185">Reference proteome</keyword>
<evidence type="ECO:0000313" key="1">
    <source>
        <dbReference type="EMBL" id="KAJ8623447.1"/>
    </source>
</evidence>
<accession>A0ACC2KRN5</accession>
<organism evidence="1 2">
    <name type="scientific">Persea americana</name>
    <name type="common">Avocado</name>
    <dbReference type="NCBI Taxonomy" id="3435"/>
    <lineage>
        <taxon>Eukaryota</taxon>
        <taxon>Viridiplantae</taxon>
        <taxon>Streptophyta</taxon>
        <taxon>Embryophyta</taxon>
        <taxon>Tracheophyta</taxon>
        <taxon>Spermatophyta</taxon>
        <taxon>Magnoliopsida</taxon>
        <taxon>Magnoliidae</taxon>
        <taxon>Laurales</taxon>
        <taxon>Lauraceae</taxon>
        <taxon>Persea</taxon>
    </lineage>
</organism>